<dbReference type="HOGENOM" id="CLU_3041230_0_0_4"/>
<proteinExistence type="predicted"/>
<protein>
    <submittedName>
        <fullName evidence="1">Uncharacterized protein</fullName>
    </submittedName>
</protein>
<dbReference type="EMBL" id="CP000573">
    <property type="protein sequence ID" value="ABN93359.1"/>
    <property type="molecule type" value="Genomic_DNA"/>
</dbReference>
<evidence type="ECO:0000313" key="2">
    <source>
        <dbReference type="Proteomes" id="UP000006738"/>
    </source>
</evidence>
<dbReference type="Proteomes" id="UP000006738">
    <property type="component" value="Chromosome II"/>
</dbReference>
<name>A3P7S0_BURP0</name>
<dbReference type="AlphaFoldDB" id="A3P7S0"/>
<accession>A3P7S0</accession>
<gene>
    <name evidence="1" type="ordered locus">BURPS1106A_A2347</name>
</gene>
<dbReference type="KEGG" id="bpl:BURPS1106A_A2347"/>
<reference evidence="2" key="1">
    <citation type="submission" date="2007-02" db="EMBL/GenBank/DDBJ databases">
        <authorList>
            <person name="DeShazer D."/>
            <person name="Woods D.E."/>
            <person name="Nierman W.C."/>
        </authorList>
    </citation>
    <scope>NUCLEOTIDE SEQUENCE [LARGE SCALE GENOMIC DNA]</scope>
    <source>
        <strain evidence="2">1106a</strain>
    </source>
</reference>
<evidence type="ECO:0000313" key="1">
    <source>
        <dbReference type="EMBL" id="ABN93359.1"/>
    </source>
</evidence>
<organism evidence="1 2">
    <name type="scientific">Burkholderia pseudomallei (strain 1106a)</name>
    <dbReference type="NCBI Taxonomy" id="357348"/>
    <lineage>
        <taxon>Bacteria</taxon>
        <taxon>Pseudomonadati</taxon>
        <taxon>Pseudomonadota</taxon>
        <taxon>Betaproteobacteria</taxon>
        <taxon>Burkholderiales</taxon>
        <taxon>Burkholderiaceae</taxon>
        <taxon>Burkholderia</taxon>
        <taxon>pseudomallei group</taxon>
    </lineage>
</organism>
<sequence length="54" mass="6144">MIVEQTPRNGRLARRLARASRRRPFDAVSTRQASCDAARVRGIAIRLAHREARC</sequence>